<dbReference type="EMBL" id="OBKZ01000056">
    <property type="protein sequence ID" value="SOB55242.1"/>
    <property type="molecule type" value="Genomic_DNA"/>
</dbReference>
<proteinExistence type="predicted"/>
<gene>
    <name evidence="2" type="ORF">PLUA15_90003</name>
</gene>
<evidence type="ECO:0000313" key="3">
    <source>
        <dbReference type="Proteomes" id="UP000219564"/>
    </source>
</evidence>
<protein>
    <recommendedName>
        <fullName evidence="4">Defect at low temperature protein 1</fullName>
    </recommendedName>
</protein>
<dbReference type="RefSeq" id="WP_143520739.1">
    <property type="nucleotide sequence ID" value="NZ_OBKZ01000056.1"/>
</dbReference>
<accession>A0AAX2HG38</accession>
<sequence>MNEDRYEHTPRAGDHAKAADCEMLFLAPKPVPTGFTPFSIQKINRHTSDVFIDVGPGVRNVEFEFRLAAGFLVSVALIFTILNVIISLGAYAQGHDFRRVLIDNVNNAYVLGGAGLLLIAVGMFLYKWVKRDMSHPCMRFNRQRREVAYAPKQGQPPFIVPWEEVVAGVTFSRTVNEHVKVTASLMIGLHDRASGALQWMSIPRDNLKLAISEWEALRVYMEEGQLRGMRDTLLTDEACTPGTVAHFHQCRRVYRDTHSALAYCFGFLMVQWCSGWTLPCRLAQWLKTRPKATFPKSIVEWSTSLPPKHHAKPSAELLQKSAQMLEAYGKGINVLGYFNIEVPDRV</sequence>
<comment type="caution">
    <text evidence="2">The sequence shown here is derived from an EMBL/GenBank/DDBJ whole genome shotgun (WGS) entry which is preliminary data.</text>
</comment>
<keyword evidence="1" id="KW-0812">Transmembrane</keyword>
<dbReference type="AlphaFoldDB" id="A0AAX2HG38"/>
<evidence type="ECO:0000256" key="1">
    <source>
        <dbReference type="SAM" id="Phobius"/>
    </source>
</evidence>
<keyword evidence="1" id="KW-1133">Transmembrane helix</keyword>
<reference evidence="2 3" key="1">
    <citation type="submission" date="2017-08" db="EMBL/GenBank/DDBJ databases">
        <authorList>
            <person name="Chaillou S."/>
        </authorList>
    </citation>
    <scope>NUCLEOTIDE SEQUENCE [LARGE SCALE GENOMIC DNA]</scope>
    <source>
        <strain evidence="2 3">MFPA15A1205</strain>
    </source>
</reference>
<dbReference type="Proteomes" id="UP000219564">
    <property type="component" value="Unassembled WGS sequence"/>
</dbReference>
<evidence type="ECO:0008006" key="4">
    <source>
        <dbReference type="Google" id="ProtNLM"/>
    </source>
</evidence>
<keyword evidence="1" id="KW-0472">Membrane</keyword>
<feature type="transmembrane region" description="Helical" evidence="1">
    <location>
        <begin position="67"/>
        <end position="88"/>
    </location>
</feature>
<feature type="transmembrane region" description="Helical" evidence="1">
    <location>
        <begin position="108"/>
        <end position="129"/>
    </location>
</feature>
<organism evidence="2 3">
    <name type="scientific">Pseudomonas lundensis</name>
    <dbReference type="NCBI Taxonomy" id="86185"/>
    <lineage>
        <taxon>Bacteria</taxon>
        <taxon>Pseudomonadati</taxon>
        <taxon>Pseudomonadota</taxon>
        <taxon>Gammaproteobacteria</taxon>
        <taxon>Pseudomonadales</taxon>
        <taxon>Pseudomonadaceae</taxon>
        <taxon>Pseudomonas</taxon>
    </lineage>
</organism>
<name>A0AAX2HG38_9PSED</name>
<evidence type="ECO:0000313" key="2">
    <source>
        <dbReference type="EMBL" id="SOB55242.1"/>
    </source>
</evidence>